<dbReference type="NCBIfam" id="TIGR02937">
    <property type="entry name" value="sigma70-ECF"/>
    <property type="match status" value="1"/>
</dbReference>
<reference evidence="7 8" key="1">
    <citation type="submission" date="2019-03" db="EMBL/GenBank/DDBJ databases">
        <title>Genomic Encyclopedia of Type Strains, Phase IV (KMG-IV): sequencing the most valuable type-strain genomes for metagenomic binning, comparative biology and taxonomic classification.</title>
        <authorList>
            <person name="Goeker M."/>
        </authorList>
    </citation>
    <scope>NUCLEOTIDE SEQUENCE [LARGE SCALE GENOMIC DNA]</scope>
    <source>
        <strain evidence="7 8">DSM 22362</strain>
    </source>
</reference>
<evidence type="ECO:0000313" key="8">
    <source>
        <dbReference type="Proteomes" id="UP000295197"/>
    </source>
</evidence>
<protein>
    <submittedName>
        <fullName evidence="7">RNA polymerase sigma-70 factor (ECF subfamily)</fullName>
    </submittedName>
</protein>
<keyword evidence="4" id="KW-0804">Transcription</keyword>
<dbReference type="RefSeq" id="WP_132779266.1">
    <property type="nucleotide sequence ID" value="NZ_SMBZ01000079.1"/>
</dbReference>
<dbReference type="Pfam" id="PF08281">
    <property type="entry name" value="Sigma70_r4_2"/>
    <property type="match status" value="1"/>
</dbReference>
<name>A0A4R3VI48_9SPHI</name>
<comment type="caution">
    <text evidence="7">The sequence shown here is derived from an EMBL/GenBank/DDBJ whole genome shotgun (WGS) entry which is preliminary data.</text>
</comment>
<keyword evidence="2" id="KW-0805">Transcription regulation</keyword>
<dbReference type="SUPFAM" id="SSF88946">
    <property type="entry name" value="Sigma2 domain of RNA polymerase sigma factors"/>
    <property type="match status" value="1"/>
</dbReference>
<dbReference type="InterPro" id="IPR013325">
    <property type="entry name" value="RNA_pol_sigma_r2"/>
</dbReference>
<dbReference type="InterPro" id="IPR036388">
    <property type="entry name" value="WH-like_DNA-bd_sf"/>
</dbReference>
<feature type="domain" description="RNA polymerase sigma factor 70 region 4 type 2" evidence="6">
    <location>
        <begin position="118"/>
        <end position="168"/>
    </location>
</feature>
<sequence>MDKLYIEKVLAGDLYAFKYFLEAYKDMAYSVAISIVKQEHLAEEIVQDAFLICYQSLKSFKGESKFSTWLYRIVVNCSFGALRKVKNNIGEFDMEVHDVNFDESAFHILEKKEREHVVQEALLKLPANEALALRLFYLEEMSILEVREVTGWTETNIKTILHRGRKHLYVVLSKLMKGDYYGIAR</sequence>
<dbReference type="PANTHER" id="PTHR43133">
    <property type="entry name" value="RNA POLYMERASE ECF-TYPE SIGMA FACTO"/>
    <property type="match status" value="1"/>
</dbReference>
<evidence type="ECO:0000313" key="7">
    <source>
        <dbReference type="EMBL" id="TCV05255.1"/>
    </source>
</evidence>
<dbReference type="CDD" id="cd06171">
    <property type="entry name" value="Sigma70_r4"/>
    <property type="match status" value="1"/>
</dbReference>
<comment type="similarity">
    <text evidence="1">Belongs to the sigma-70 factor family. ECF subfamily.</text>
</comment>
<dbReference type="Pfam" id="PF04542">
    <property type="entry name" value="Sigma70_r2"/>
    <property type="match status" value="1"/>
</dbReference>
<accession>A0A4R3VI48</accession>
<dbReference type="InterPro" id="IPR013249">
    <property type="entry name" value="RNA_pol_sigma70_r4_t2"/>
</dbReference>
<evidence type="ECO:0000259" key="5">
    <source>
        <dbReference type="Pfam" id="PF04542"/>
    </source>
</evidence>
<dbReference type="GO" id="GO:0016987">
    <property type="term" value="F:sigma factor activity"/>
    <property type="evidence" value="ECO:0007669"/>
    <property type="project" value="UniProtKB-KW"/>
</dbReference>
<evidence type="ECO:0000256" key="4">
    <source>
        <dbReference type="ARBA" id="ARBA00023163"/>
    </source>
</evidence>
<evidence type="ECO:0000259" key="6">
    <source>
        <dbReference type="Pfam" id="PF08281"/>
    </source>
</evidence>
<evidence type="ECO:0000256" key="2">
    <source>
        <dbReference type="ARBA" id="ARBA00023015"/>
    </source>
</evidence>
<evidence type="ECO:0000256" key="3">
    <source>
        <dbReference type="ARBA" id="ARBA00023082"/>
    </source>
</evidence>
<feature type="domain" description="RNA polymerase sigma-70 region 2" evidence="5">
    <location>
        <begin position="21"/>
        <end position="84"/>
    </location>
</feature>
<dbReference type="AlphaFoldDB" id="A0A4R3VI48"/>
<dbReference type="InterPro" id="IPR039425">
    <property type="entry name" value="RNA_pol_sigma-70-like"/>
</dbReference>
<dbReference type="EMBL" id="SMBZ01000079">
    <property type="protein sequence ID" value="TCV05255.1"/>
    <property type="molecule type" value="Genomic_DNA"/>
</dbReference>
<dbReference type="GO" id="GO:0003677">
    <property type="term" value="F:DNA binding"/>
    <property type="evidence" value="ECO:0007669"/>
    <property type="project" value="InterPro"/>
</dbReference>
<dbReference type="PANTHER" id="PTHR43133:SF51">
    <property type="entry name" value="RNA POLYMERASE SIGMA FACTOR"/>
    <property type="match status" value="1"/>
</dbReference>
<dbReference type="OrthoDB" id="9780326at2"/>
<organism evidence="7 8">
    <name type="scientific">Sphingobacterium alimentarium</name>
    <dbReference type="NCBI Taxonomy" id="797292"/>
    <lineage>
        <taxon>Bacteria</taxon>
        <taxon>Pseudomonadati</taxon>
        <taxon>Bacteroidota</taxon>
        <taxon>Sphingobacteriia</taxon>
        <taxon>Sphingobacteriales</taxon>
        <taxon>Sphingobacteriaceae</taxon>
        <taxon>Sphingobacterium</taxon>
    </lineage>
</organism>
<dbReference type="InterPro" id="IPR014284">
    <property type="entry name" value="RNA_pol_sigma-70_dom"/>
</dbReference>
<keyword evidence="3" id="KW-0731">Sigma factor</keyword>
<evidence type="ECO:0000256" key="1">
    <source>
        <dbReference type="ARBA" id="ARBA00010641"/>
    </source>
</evidence>
<dbReference type="Proteomes" id="UP000295197">
    <property type="component" value="Unassembled WGS sequence"/>
</dbReference>
<gene>
    <name evidence="7" type="ORF">EDC17_10792</name>
</gene>
<dbReference type="Gene3D" id="1.10.10.10">
    <property type="entry name" value="Winged helix-like DNA-binding domain superfamily/Winged helix DNA-binding domain"/>
    <property type="match status" value="1"/>
</dbReference>
<dbReference type="Gene3D" id="1.10.1740.10">
    <property type="match status" value="1"/>
</dbReference>
<keyword evidence="8" id="KW-1185">Reference proteome</keyword>
<proteinExistence type="inferred from homology"/>
<dbReference type="InterPro" id="IPR013324">
    <property type="entry name" value="RNA_pol_sigma_r3/r4-like"/>
</dbReference>
<dbReference type="SUPFAM" id="SSF88659">
    <property type="entry name" value="Sigma3 and sigma4 domains of RNA polymerase sigma factors"/>
    <property type="match status" value="1"/>
</dbReference>
<dbReference type="GO" id="GO:0006352">
    <property type="term" value="P:DNA-templated transcription initiation"/>
    <property type="evidence" value="ECO:0007669"/>
    <property type="project" value="InterPro"/>
</dbReference>
<dbReference type="InterPro" id="IPR007627">
    <property type="entry name" value="RNA_pol_sigma70_r2"/>
</dbReference>